<keyword evidence="6" id="KW-0378">Hydrolase</keyword>
<comment type="subunit">
    <text evidence="9">Binds MBD1. Binds SSBP1.</text>
</comment>
<dbReference type="STRING" id="105785.A0A2J7RGH8"/>
<dbReference type="EC" id="3.2.2.21" evidence="4"/>
<dbReference type="InterPro" id="IPR011034">
    <property type="entry name" value="Formyl_transferase-like_C_sf"/>
</dbReference>
<reference evidence="14 15" key="1">
    <citation type="submission" date="2017-12" db="EMBL/GenBank/DDBJ databases">
        <title>Hemimetabolous genomes reveal molecular basis of termite eusociality.</title>
        <authorList>
            <person name="Harrison M.C."/>
            <person name="Jongepier E."/>
            <person name="Robertson H.M."/>
            <person name="Arning N."/>
            <person name="Bitard-Feildel T."/>
            <person name="Chao H."/>
            <person name="Childers C.P."/>
            <person name="Dinh H."/>
            <person name="Doddapaneni H."/>
            <person name="Dugan S."/>
            <person name="Gowin J."/>
            <person name="Greiner C."/>
            <person name="Han Y."/>
            <person name="Hu H."/>
            <person name="Hughes D.S.T."/>
            <person name="Huylmans A.-K."/>
            <person name="Kemena C."/>
            <person name="Kremer L.P.M."/>
            <person name="Lee S.L."/>
            <person name="Lopez-Ezquerra A."/>
            <person name="Mallet L."/>
            <person name="Monroy-Kuhn J.M."/>
            <person name="Moser A."/>
            <person name="Murali S.C."/>
            <person name="Muzny D.M."/>
            <person name="Otani S."/>
            <person name="Piulachs M.-D."/>
            <person name="Poelchau M."/>
            <person name="Qu J."/>
            <person name="Schaub F."/>
            <person name="Wada-Katsumata A."/>
            <person name="Worley K.C."/>
            <person name="Xie Q."/>
            <person name="Ylla G."/>
            <person name="Poulsen M."/>
            <person name="Gibbs R.A."/>
            <person name="Schal C."/>
            <person name="Richards S."/>
            <person name="Belles X."/>
            <person name="Korb J."/>
            <person name="Bornberg-Bauer E."/>
        </authorList>
    </citation>
    <scope>NUCLEOTIDE SEQUENCE [LARGE SCALE GENOMIC DNA]</scope>
    <source>
        <tissue evidence="14">Whole body</tissue>
    </source>
</reference>
<sequence>MMWQGLRDSSKSVTGCDTQQHACRKPVQKRAKLSNMLDADDILQSSYNGIRTPVCGFDRLRNSFYDVPCEDLAKRLLGKVLVRRLNDGTFIKGRIVETECYLGGEDKASHSYNGRITERSKPMYMKPGTIYVYITYGMYHCFNISSKGAGAAVLLRALEPLEGLECMQLQRQKGRKSPSSQKELRAQDLCNGPAKLCTSFSITKSSCNEQDLTTWDGMWIQEDESSDPCDIVTSHRIGIDSVGSEWASKPLRFYLLGNSSVSRRDRGREKELQEMVRHSY</sequence>
<evidence type="ECO:0000256" key="7">
    <source>
        <dbReference type="ARBA" id="ARBA00023204"/>
    </source>
</evidence>
<evidence type="ECO:0000256" key="3">
    <source>
        <dbReference type="ARBA" id="ARBA00009232"/>
    </source>
</evidence>
<dbReference type="PANTHER" id="PTHR10429">
    <property type="entry name" value="DNA-3-METHYLADENINE GLYCOSYLASE"/>
    <property type="match status" value="1"/>
</dbReference>
<organism evidence="14 15">
    <name type="scientific">Cryptotermes secundus</name>
    <dbReference type="NCBI Taxonomy" id="105785"/>
    <lineage>
        <taxon>Eukaryota</taxon>
        <taxon>Metazoa</taxon>
        <taxon>Ecdysozoa</taxon>
        <taxon>Arthropoda</taxon>
        <taxon>Hexapoda</taxon>
        <taxon>Insecta</taxon>
        <taxon>Pterygota</taxon>
        <taxon>Neoptera</taxon>
        <taxon>Polyneoptera</taxon>
        <taxon>Dictyoptera</taxon>
        <taxon>Blattodea</taxon>
        <taxon>Blattoidea</taxon>
        <taxon>Termitoidae</taxon>
        <taxon>Kalotermitidae</taxon>
        <taxon>Cryptotermitinae</taxon>
        <taxon>Cryptotermes</taxon>
    </lineage>
</organism>
<evidence type="ECO:0000313" key="15">
    <source>
        <dbReference type="Proteomes" id="UP000235965"/>
    </source>
</evidence>
<protein>
    <recommendedName>
        <fullName evidence="10">DNA-3-methyladenine glycosylase</fullName>
        <ecNumber evidence="4">3.2.2.21</ecNumber>
    </recommendedName>
    <alternativeName>
        <fullName evidence="11">3-alkyladenine DNA glycosylase</fullName>
    </alternativeName>
    <alternativeName>
        <fullName evidence="8">3-methyladenine DNA glycosidase</fullName>
    </alternativeName>
    <alternativeName>
        <fullName evidence="13">ADPG</fullName>
    </alternativeName>
    <alternativeName>
        <fullName evidence="12">N-methylpurine-DNA glycosylase</fullName>
    </alternativeName>
</protein>
<dbReference type="Gene3D" id="3.10.300.10">
    <property type="entry name" value="Methylpurine-DNA glycosylase (MPG)"/>
    <property type="match status" value="1"/>
</dbReference>
<dbReference type="CDD" id="cd00540">
    <property type="entry name" value="AAG"/>
    <property type="match status" value="1"/>
</dbReference>
<dbReference type="GO" id="GO:0003905">
    <property type="term" value="F:alkylbase DNA N-glycosylase activity"/>
    <property type="evidence" value="ECO:0007669"/>
    <property type="project" value="UniProtKB-EC"/>
</dbReference>
<evidence type="ECO:0000256" key="2">
    <source>
        <dbReference type="ARBA" id="ARBA00002421"/>
    </source>
</evidence>
<proteinExistence type="inferred from homology"/>
<dbReference type="AlphaFoldDB" id="A0A2J7RGH8"/>
<accession>A0A2J7RGH8</accession>
<comment type="caution">
    <text evidence="14">The sequence shown here is derived from an EMBL/GenBank/DDBJ whole genome shotgun (WGS) entry which is preliminary data.</text>
</comment>
<dbReference type="EMBL" id="NEVH01003784">
    <property type="protein sequence ID" value="PNF39928.1"/>
    <property type="molecule type" value="Genomic_DNA"/>
</dbReference>
<keyword evidence="5" id="KW-0227">DNA damage</keyword>
<dbReference type="OrthoDB" id="6353017at2759"/>
<evidence type="ECO:0000256" key="13">
    <source>
        <dbReference type="ARBA" id="ARBA00082988"/>
    </source>
</evidence>
<dbReference type="Proteomes" id="UP000235965">
    <property type="component" value="Unassembled WGS sequence"/>
</dbReference>
<evidence type="ECO:0000256" key="5">
    <source>
        <dbReference type="ARBA" id="ARBA00022763"/>
    </source>
</evidence>
<dbReference type="SUPFAM" id="SSF50486">
    <property type="entry name" value="FMT C-terminal domain-like"/>
    <property type="match status" value="1"/>
</dbReference>
<keyword evidence="7" id="KW-0234">DNA repair</keyword>
<dbReference type="InterPro" id="IPR036995">
    <property type="entry name" value="MPG_sf"/>
</dbReference>
<name>A0A2J7RGH8_9NEOP</name>
<evidence type="ECO:0000313" key="14">
    <source>
        <dbReference type="EMBL" id="PNF39928.1"/>
    </source>
</evidence>
<evidence type="ECO:0000256" key="6">
    <source>
        <dbReference type="ARBA" id="ARBA00022801"/>
    </source>
</evidence>
<dbReference type="PANTHER" id="PTHR10429:SF0">
    <property type="entry name" value="DNA-3-METHYLADENINE GLYCOSYLASE"/>
    <property type="match status" value="1"/>
</dbReference>
<dbReference type="HAMAP" id="MF_00527">
    <property type="entry name" value="3MGH"/>
    <property type="match status" value="1"/>
</dbReference>
<evidence type="ECO:0000256" key="10">
    <source>
        <dbReference type="ARBA" id="ARBA00068926"/>
    </source>
</evidence>
<comment type="catalytic activity">
    <reaction evidence="1">
        <text>Hydrolysis of alkylated DNA, releasing 3-methyladenine, 3-methylguanine, 7-methylguanine and 7-methyladenine.</text>
        <dbReference type="EC" id="3.2.2.21"/>
    </reaction>
</comment>
<dbReference type="FunFam" id="3.10.300.10:FF:000001">
    <property type="entry name" value="Putative 3-methyladenine DNA glycosylase"/>
    <property type="match status" value="1"/>
</dbReference>
<evidence type="ECO:0000256" key="9">
    <source>
        <dbReference type="ARBA" id="ARBA00066187"/>
    </source>
</evidence>
<evidence type="ECO:0000256" key="4">
    <source>
        <dbReference type="ARBA" id="ARBA00012000"/>
    </source>
</evidence>
<gene>
    <name evidence="14" type="primary">Mpg</name>
    <name evidence="14" type="ORF">B7P43_G17234</name>
</gene>
<evidence type="ECO:0000256" key="8">
    <source>
        <dbReference type="ARBA" id="ARBA00033426"/>
    </source>
</evidence>
<keyword evidence="15" id="KW-1185">Reference proteome</keyword>
<dbReference type="InParanoid" id="A0A2J7RGH8"/>
<dbReference type="GO" id="GO:0006284">
    <property type="term" value="P:base-excision repair"/>
    <property type="evidence" value="ECO:0007669"/>
    <property type="project" value="InterPro"/>
</dbReference>
<comment type="function">
    <text evidence="2">Hydrolysis of the deoxyribose N-glycosidic bond to excise 3-methyladenine, and 7-methylguanine from the damaged DNA polymer formed by alkylation lesions.</text>
</comment>
<dbReference type="NCBIfam" id="TIGR00567">
    <property type="entry name" value="3mg"/>
    <property type="match status" value="1"/>
</dbReference>
<comment type="similarity">
    <text evidence="3">Belongs to the DNA glycosylase MPG family.</text>
</comment>
<dbReference type="InterPro" id="IPR003180">
    <property type="entry name" value="MPG"/>
</dbReference>
<evidence type="ECO:0000256" key="1">
    <source>
        <dbReference type="ARBA" id="ARBA00000086"/>
    </source>
</evidence>
<dbReference type="GO" id="GO:0003677">
    <property type="term" value="F:DNA binding"/>
    <property type="evidence" value="ECO:0007669"/>
    <property type="project" value="InterPro"/>
</dbReference>
<dbReference type="Pfam" id="PF02245">
    <property type="entry name" value="Pur_DNA_glyco"/>
    <property type="match status" value="1"/>
</dbReference>
<evidence type="ECO:0000256" key="12">
    <source>
        <dbReference type="ARBA" id="ARBA00078171"/>
    </source>
</evidence>
<evidence type="ECO:0000256" key="11">
    <source>
        <dbReference type="ARBA" id="ARBA00076879"/>
    </source>
</evidence>